<feature type="non-terminal residue" evidence="1">
    <location>
        <position position="1"/>
    </location>
</feature>
<evidence type="ECO:0000313" key="2">
    <source>
        <dbReference type="Proteomes" id="UP000305222"/>
    </source>
</evidence>
<protein>
    <submittedName>
        <fullName evidence="1">DUF4020 domain-containing protein</fullName>
    </submittedName>
</protein>
<dbReference type="EMBL" id="SZON01002792">
    <property type="protein sequence ID" value="TKI84005.1"/>
    <property type="molecule type" value="Genomic_DNA"/>
</dbReference>
<organism evidence="1 2">
    <name type="scientific">Bacillus wiedmannii</name>
    <dbReference type="NCBI Taxonomy" id="1890302"/>
    <lineage>
        <taxon>Bacteria</taxon>
        <taxon>Bacillati</taxon>
        <taxon>Bacillota</taxon>
        <taxon>Bacilli</taxon>
        <taxon>Bacillales</taxon>
        <taxon>Bacillaceae</taxon>
        <taxon>Bacillus</taxon>
        <taxon>Bacillus cereus group</taxon>
    </lineage>
</organism>
<comment type="caution">
    <text evidence="1">The sequence shown here is derived from an EMBL/GenBank/DDBJ whole genome shotgun (WGS) entry which is preliminary data.</text>
</comment>
<feature type="non-terminal residue" evidence="1">
    <location>
        <position position="233"/>
    </location>
</feature>
<name>A0A4U3A8G1_9BACI</name>
<reference evidence="1 2" key="1">
    <citation type="journal article" date="2019" name="Environ. Microbiol.">
        <title>An active ?-lactamase is a part of an orchestrated cell wall stress resistance network of Bacillus subtilis and related rhizosphere species.</title>
        <authorList>
            <person name="Bucher T."/>
            <person name="Keren-Paz A."/>
            <person name="Hausser J."/>
            <person name="Olender T."/>
            <person name="Cytryn E."/>
            <person name="Kolodkin-Gal I."/>
        </authorList>
    </citation>
    <scope>NUCLEOTIDE SEQUENCE [LARGE SCALE GENOMIC DNA]</scope>
    <source>
        <strain evidence="1 2">I5</strain>
    </source>
</reference>
<sequence>SHQKELFQLIFKNHSKISPLLWRTICSYLNETKIKMDPLLFARWTLLLLETAEKDSKSIEKISCLLQKCSFPEHKEIALLLLTFILDGKLKLKRERKWGNDTQESIELEESSRLPVSTFSYVEQIWNEKMKPHISYYAVPIMMMGIEKMRMLSLRQTALKKKDKENVEKDFQQNDLAFLIQIVKECLAYLCENNEKKANYYITEMIEANSMLQNRIAIDAMNKNIFVSADDKM</sequence>
<dbReference type="AlphaFoldDB" id="A0A4U3A8G1"/>
<accession>A0A4U3A8G1</accession>
<gene>
    <name evidence="1" type="ORF">FC699_31765</name>
</gene>
<dbReference type="Proteomes" id="UP000305222">
    <property type="component" value="Unassembled WGS sequence"/>
</dbReference>
<evidence type="ECO:0000313" key="1">
    <source>
        <dbReference type="EMBL" id="TKI84005.1"/>
    </source>
</evidence>
<proteinExistence type="predicted"/>